<organism evidence="10 11">
    <name type="scientific">Candidatus Iainarchaeum sp</name>
    <dbReference type="NCBI Taxonomy" id="3101447"/>
    <lineage>
        <taxon>Archaea</taxon>
        <taxon>Candidatus Iainarchaeota</taxon>
        <taxon>Candidatus Iainarchaeia</taxon>
        <taxon>Candidatus Iainarchaeales</taxon>
        <taxon>Candidatus Iainarchaeaceae</taxon>
        <taxon>Candidatus Iainarchaeum</taxon>
    </lineage>
</organism>
<dbReference type="AlphaFoldDB" id="A0A8T4L087"/>
<reference evidence="10" key="1">
    <citation type="submission" date="2021-03" db="EMBL/GenBank/DDBJ databases">
        <authorList>
            <person name="Jaffe A."/>
        </authorList>
    </citation>
    <scope>NUCLEOTIDE SEQUENCE</scope>
    <source>
        <strain evidence="10">RIFCSPHIGHO2_01_FULL_AR10_44_11</strain>
    </source>
</reference>
<protein>
    <recommendedName>
        <fullName evidence="3">glucose-1-phosphate thymidylyltransferase</fullName>
        <ecNumber evidence="3">2.7.7.24</ecNumber>
    </recommendedName>
</protein>
<gene>
    <name evidence="10" type="ORF">J4415_01555</name>
</gene>
<dbReference type="Proteomes" id="UP000677687">
    <property type="component" value="Unassembled WGS sequence"/>
</dbReference>
<evidence type="ECO:0000256" key="5">
    <source>
        <dbReference type="ARBA" id="ARBA00022695"/>
    </source>
</evidence>
<feature type="domain" description="Nucleotidyl transferase" evidence="9">
    <location>
        <begin position="2"/>
        <end position="236"/>
    </location>
</feature>
<comment type="similarity">
    <text evidence="2">Belongs to the glucose-1-phosphate thymidylyltransferase family.</text>
</comment>
<dbReference type="EMBL" id="JAGVWD010000020">
    <property type="protein sequence ID" value="MBS3057295.1"/>
    <property type="molecule type" value="Genomic_DNA"/>
</dbReference>
<reference evidence="10" key="2">
    <citation type="submission" date="2021-05" db="EMBL/GenBank/DDBJ databases">
        <title>Protein family content uncovers lineage relationships and bacterial pathway maintenance mechanisms in DPANN archaea.</title>
        <authorList>
            <person name="Castelle C.J."/>
            <person name="Meheust R."/>
            <person name="Jaffe A.L."/>
            <person name="Seitz K."/>
            <person name="Gong X."/>
            <person name="Baker B.J."/>
            <person name="Banfield J.F."/>
        </authorList>
    </citation>
    <scope>NUCLEOTIDE SEQUENCE</scope>
    <source>
        <strain evidence="10">RIFCSPHIGHO2_01_FULL_AR10_44_11</strain>
    </source>
</reference>
<dbReference type="EC" id="2.7.7.24" evidence="3"/>
<dbReference type="GO" id="GO:0046872">
    <property type="term" value="F:metal ion binding"/>
    <property type="evidence" value="ECO:0007669"/>
    <property type="project" value="UniProtKB-KW"/>
</dbReference>
<dbReference type="Gene3D" id="3.90.550.10">
    <property type="entry name" value="Spore Coat Polysaccharide Biosynthesis Protein SpsA, Chain A"/>
    <property type="match status" value="1"/>
</dbReference>
<evidence type="ECO:0000313" key="11">
    <source>
        <dbReference type="Proteomes" id="UP000677687"/>
    </source>
</evidence>
<evidence type="ECO:0000313" key="10">
    <source>
        <dbReference type="EMBL" id="MBS3057295.1"/>
    </source>
</evidence>
<comment type="caution">
    <text evidence="10">The sequence shown here is derived from an EMBL/GenBank/DDBJ whole genome shotgun (WGS) entry which is preliminary data.</text>
</comment>
<evidence type="ECO:0000256" key="6">
    <source>
        <dbReference type="ARBA" id="ARBA00022723"/>
    </source>
</evidence>
<comment type="cofactor">
    <cofactor evidence="1">
        <name>Mg(2+)</name>
        <dbReference type="ChEBI" id="CHEBI:18420"/>
    </cofactor>
</comment>
<dbReference type="PANTHER" id="PTHR43532:SF1">
    <property type="entry name" value="GLUCOSE-1-PHOSPHATE THYMIDYLYLTRANSFERASE 1"/>
    <property type="match status" value="1"/>
</dbReference>
<dbReference type="SUPFAM" id="SSF53448">
    <property type="entry name" value="Nucleotide-diphospho-sugar transferases"/>
    <property type="match status" value="1"/>
</dbReference>
<keyword evidence="5" id="KW-0548">Nucleotidyltransferase</keyword>
<evidence type="ECO:0000256" key="7">
    <source>
        <dbReference type="ARBA" id="ARBA00022842"/>
    </source>
</evidence>
<accession>A0A8T4L087</accession>
<evidence type="ECO:0000256" key="1">
    <source>
        <dbReference type="ARBA" id="ARBA00001946"/>
    </source>
</evidence>
<name>A0A8T4L087_9ARCH</name>
<dbReference type="GO" id="GO:0008879">
    <property type="term" value="F:glucose-1-phosphate thymidylyltransferase activity"/>
    <property type="evidence" value="ECO:0007669"/>
    <property type="project" value="UniProtKB-EC"/>
</dbReference>
<keyword evidence="6" id="KW-0479">Metal-binding</keyword>
<dbReference type="PANTHER" id="PTHR43532">
    <property type="entry name" value="GLUCOSE-1-PHOSPHATE THYMIDYLYLTRANSFERASE"/>
    <property type="match status" value="1"/>
</dbReference>
<evidence type="ECO:0000256" key="8">
    <source>
        <dbReference type="ARBA" id="ARBA00049336"/>
    </source>
</evidence>
<dbReference type="InterPro" id="IPR029044">
    <property type="entry name" value="Nucleotide-diphossugar_trans"/>
</dbReference>
<comment type="catalytic activity">
    <reaction evidence="8">
        <text>dTTP + alpha-D-glucose 1-phosphate + H(+) = dTDP-alpha-D-glucose + diphosphate</text>
        <dbReference type="Rhea" id="RHEA:15225"/>
        <dbReference type="ChEBI" id="CHEBI:15378"/>
        <dbReference type="ChEBI" id="CHEBI:33019"/>
        <dbReference type="ChEBI" id="CHEBI:37568"/>
        <dbReference type="ChEBI" id="CHEBI:57477"/>
        <dbReference type="ChEBI" id="CHEBI:58601"/>
        <dbReference type="EC" id="2.7.7.24"/>
    </reaction>
</comment>
<evidence type="ECO:0000259" key="9">
    <source>
        <dbReference type="Pfam" id="PF00483"/>
    </source>
</evidence>
<evidence type="ECO:0000256" key="3">
    <source>
        <dbReference type="ARBA" id="ARBA00012461"/>
    </source>
</evidence>
<keyword evidence="7" id="KW-0460">Magnesium</keyword>
<dbReference type="InterPro" id="IPR005835">
    <property type="entry name" value="NTP_transferase_dom"/>
</dbReference>
<dbReference type="Pfam" id="PF00483">
    <property type="entry name" value="NTP_transferase"/>
    <property type="match status" value="1"/>
</dbReference>
<sequence>MKGVILAGGTGSRLMPLTSTTNKHLLPIYKLPMIYYPLGALMSAGIKDIMVVTGTYHAGAIFQLLGSGKDFGCKFTYRVQDEAGGIPSAILLAEDFVGNDKFISINGDNVVLESLKPYADEFMQGNEEARILLYEGSVEEARKSGVAVMEGDKVVKLIEKPPEPPSKLISIGVYMYTSGVFDIIRKLRPSARGETEITEVNSAYLQKGTLKASILRKGWFDAGDFEDLLTANNKMHAHEHDMKIYDELFEQFSKNRK</sequence>
<evidence type="ECO:0000256" key="2">
    <source>
        <dbReference type="ARBA" id="ARBA00010480"/>
    </source>
</evidence>
<evidence type="ECO:0000256" key="4">
    <source>
        <dbReference type="ARBA" id="ARBA00022679"/>
    </source>
</evidence>
<proteinExistence type="inferred from homology"/>
<dbReference type="InterPro" id="IPR005907">
    <property type="entry name" value="G1P_thy_trans_s"/>
</dbReference>
<keyword evidence="4 10" id="KW-0808">Transferase</keyword>